<protein>
    <recommendedName>
        <fullName evidence="6">Protein-tyrosine-phosphatase</fullName>
    </recommendedName>
</protein>
<dbReference type="EnsemblMetazoa" id="CJA02746.1">
    <property type="protein sequence ID" value="CJA02746.1"/>
    <property type="gene ID" value="WBGene00121950"/>
</dbReference>
<dbReference type="Gene3D" id="3.90.190.10">
    <property type="entry name" value="Protein tyrosine phosphatase superfamily"/>
    <property type="match status" value="1"/>
</dbReference>
<evidence type="ECO:0000259" key="2">
    <source>
        <dbReference type="PROSITE" id="PS50055"/>
    </source>
</evidence>
<reference evidence="4" key="2">
    <citation type="submission" date="2022-06" db="UniProtKB">
        <authorList>
            <consortium name="EnsemblMetazoa"/>
        </authorList>
    </citation>
    <scope>IDENTIFICATION</scope>
    <source>
        <strain evidence="4">DF5081</strain>
    </source>
</reference>
<feature type="domain" description="Tyrosine-protein phosphatase" evidence="2">
    <location>
        <begin position="173"/>
        <end position="425"/>
    </location>
</feature>
<name>A0A8R1HII6_CAEJA</name>
<dbReference type="InterPro" id="IPR016130">
    <property type="entry name" value="Tyr_Pase_AS"/>
</dbReference>
<evidence type="ECO:0000313" key="4">
    <source>
        <dbReference type="EnsemblMetazoa" id="CJA02746.1"/>
    </source>
</evidence>
<dbReference type="PRINTS" id="PR00700">
    <property type="entry name" value="PRTYPHPHTASE"/>
</dbReference>
<dbReference type="OMA" id="CAQAPLN"/>
<dbReference type="InterPro" id="IPR000387">
    <property type="entry name" value="Tyr_Pase_dom"/>
</dbReference>
<dbReference type="PROSITE" id="PS50055">
    <property type="entry name" value="TYR_PHOSPHATASE_PTP"/>
    <property type="match status" value="1"/>
</dbReference>
<dbReference type="InterPro" id="IPR052782">
    <property type="entry name" value="Oocyte-zygote_transition_reg"/>
</dbReference>
<proteinExistence type="predicted"/>
<feature type="domain" description="Tyrosine specific protein phosphatases" evidence="3">
    <location>
        <begin position="359"/>
        <end position="416"/>
    </location>
</feature>
<dbReference type="InterPro" id="IPR029021">
    <property type="entry name" value="Prot-tyrosine_phosphatase-like"/>
</dbReference>
<dbReference type="PROSITE" id="PS50056">
    <property type="entry name" value="TYR_PHOSPHATASE_2"/>
    <property type="match status" value="1"/>
</dbReference>
<evidence type="ECO:0000256" key="1">
    <source>
        <dbReference type="SAM" id="MobiDB-lite"/>
    </source>
</evidence>
<evidence type="ECO:0008006" key="6">
    <source>
        <dbReference type="Google" id="ProtNLM"/>
    </source>
</evidence>
<reference evidence="5" key="1">
    <citation type="submission" date="2010-08" db="EMBL/GenBank/DDBJ databases">
        <authorList>
            <consortium name="Caenorhabditis japonica Sequencing Consortium"/>
            <person name="Wilson R.K."/>
        </authorList>
    </citation>
    <scope>NUCLEOTIDE SEQUENCE [LARGE SCALE GENOMIC DNA]</scope>
    <source>
        <strain evidence="5">DF5081</strain>
    </source>
</reference>
<keyword evidence="5" id="KW-1185">Reference proteome</keyword>
<accession>A0A8R1HII6</accession>
<feature type="region of interest" description="Disordered" evidence="1">
    <location>
        <begin position="1"/>
        <end position="58"/>
    </location>
</feature>
<organism evidence="4 5">
    <name type="scientific">Caenorhabditis japonica</name>
    <dbReference type="NCBI Taxonomy" id="281687"/>
    <lineage>
        <taxon>Eukaryota</taxon>
        <taxon>Metazoa</taxon>
        <taxon>Ecdysozoa</taxon>
        <taxon>Nematoda</taxon>
        <taxon>Chromadorea</taxon>
        <taxon>Rhabditida</taxon>
        <taxon>Rhabditina</taxon>
        <taxon>Rhabditomorpha</taxon>
        <taxon>Rhabditoidea</taxon>
        <taxon>Rhabditidae</taxon>
        <taxon>Peloderinae</taxon>
        <taxon>Caenorhabditis</taxon>
    </lineage>
</organism>
<dbReference type="SMART" id="SM00194">
    <property type="entry name" value="PTPc"/>
    <property type="match status" value="1"/>
</dbReference>
<dbReference type="SUPFAM" id="SSF52799">
    <property type="entry name" value="(Phosphotyrosine protein) phosphatases II"/>
    <property type="match status" value="1"/>
</dbReference>
<dbReference type="InterPro" id="IPR003595">
    <property type="entry name" value="Tyr_Pase_cat"/>
</dbReference>
<dbReference type="AlphaFoldDB" id="A0A8R1HII6"/>
<dbReference type="PANTHER" id="PTHR46163">
    <property type="entry name" value="TYROSINE-PROTEIN PHOSPHATASE-RELATED"/>
    <property type="match status" value="1"/>
</dbReference>
<evidence type="ECO:0000313" key="5">
    <source>
        <dbReference type="Proteomes" id="UP000005237"/>
    </source>
</evidence>
<dbReference type="PROSITE" id="PS00383">
    <property type="entry name" value="TYR_PHOSPHATASE_1"/>
    <property type="match status" value="1"/>
</dbReference>
<dbReference type="SMART" id="SM00404">
    <property type="entry name" value="PTPc_motif"/>
    <property type="match status" value="1"/>
</dbReference>
<dbReference type="CDD" id="cd00047">
    <property type="entry name" value="PTPc"/>
    <property type="match status" value="1"/>
</dbReference>
<dbReference type="Proteomes" id="UP000005237">
    <property type="component" value="Unassembled WGS sequence"/>
</dbReference>
<dbReference type="Pfam" id="PF00102">
    <property type="entry name" value="Y_phosphatase"/>
    <property type="match status" value="1"/>
</dbReference>
<dbReference type="InterPro" id="IPR000242">
    <property type="entry name" value="PTP_cat"/>
</dbReference>
<sequence>MAKKDKKTSTLVKKKKAERKKKDRDATIETVEDTVEPTSAGPTKKKGTGRRKDKDTTIETVEDMTVEAVSAGPTKKNPLRVVPSVSPLATTPSMAIPPPMMIAPVTPSVSMTPINSPAAPPVAQGAPVWVSVERKQRDKDATIEEGEGSEKRKRIEVVNNWARSVLKTGVDGLMKEFLAIPNGKDDDPIAAFKENPTKNRYVNIPCCDTTRVRIPNEPTYYIHANIVSTGNNPRRFVCAQAPLNGTVEDFWKMIVSTRIECIVMLCEVVEKKKVKSAQYFPKAIGEQMKIQKLCTVTKEAAHNLDPNLIQSTFRITLQDGTTSMIVRHLHWLGWPDHGVPEQIAMPFKVIQACRAAGFGKPILIHCSAGVGRTGTLALIYIIVESLSLPNFPGSASLLVRLREERYRAIQTEWQYLYVHRCILEYLFKKKYAVPEDELKKFVSDYEISLKNAPTPPA</sequence>
<feature type="compositionally biased region" description="Basic residues" evidence="1">
    <location>
        <begin position="1"/>
        <end position="22"/>
    </location>
</feature>
<evidence type="ECO:0000259" key="3">
    <source>
        <dbReference type="PROSITE" id="PS50056"/>
    </source>
</evidence>
<dbReference type="PANTHER" id="PTHR46163:SF5">
    <property type="entry name" value="TYROSINE-PROTEIN PHOSPHATASE"/>
    <property type="match status" value="1"/>
</dbReference>
<dbReference type="GO" id="GO:0004725">
    <property type="term" value="F:protein tyrosine phosphatase activity"/>
    <property type="evidence" value="ECO:0007669"/>
    <property type="project" value="InterPro"/>
</dbReference>